<accession>A0ABZ1D3J9</accession>
<dbReference type="Proteomes" id="UP001329825">
    <property type="component" value="Chromosome 7"/>
</dbReference>
<evidence type="ECO:0000256" key="1">
    <source>
        <dbReference type="ARBA" id="ARBA00010997"/>
    </source>
</evidence>
<sequence length="485" mass="53287">MPPYLFGLPTTSLLTLSSLLTDPSGSYTTVLSEATAARTRLQLALKGVADNEPGSSALAVLDAVQVYLPYLKGIIACLDADELLFKGEPSFPWTSPLTHYALSPPLLPLPSIHSEHLFVLLTYTLALSNYAHSILASLPTIEHKPGTSTSHMHMSNEDEKRTTTGLSRAVDLLCQASGAAEWTAENVCLQVEPVKNANGRVGKGKWPIEVGRETFKGLSMMFLADAHSIAIRKLLLPVLPHTLFSPPGPPLPSNHPSASLLSKLYLHVTSLYTSSRALLKVHQTASNDVGSSRRLFQKDRSMENDSIEGEIIPDLKRYLKKASQLSLALAHKWLGIDVGENSKGTKIGDAISWTQDALNRLEDMEDSKMREKMKGFGISKNNEKKKEERKARKGRLENEVEDTKAWVRAYVKMNDTVAFQPIPPNSSLITPSGRPIFSSKAFIPPPCKFQPTHRLPNPDEDEEEDHDPGQDGEGQGEYAGKGNYF</sequence>
<dbReference type="Pfam" id="PF03097">
    <property type="entry name" value="BRO1"/>
    <property type="match status" value="1"/>
</dbReference>
<keyword evidence="6" id="KW-1185">Reference proteome</keyword>
<dbReference type="InterPro" id="IPR004328">
    <property type="entry name" value="BRO1_dom"/>
</dbReference>
<organism evidence="5 6">
    <name type="scientific">Kwoniella shivajii</name>
    <dbReference type="NCBI Taxonomy" id="564305"/>
    <lineage>
        <taxon>Eukaryota</taxon>
        <taxon>Fungi</taxon>
        <taxon>Dikarya</taxon>
        <taxon>Basidiomycota</taxon>
        <taxon>Agaricomycotina</taxon>
        <taxon>Tremellomycetes</taxon>
        <taxon>Tremellales</taxon>
        <taxon>Cryptococcaceae</taxon>
        <taxon>Kwoniella</taxon>
    </lineage>
</organism>
<gene>
    <name evidence="5" type="ORF">IL334_005392</name>
</gene>
<feature type="region of interest" description="Disordered" evidence="3">
    <location>
        <begin position="421"/>
        <end position="485"/>
    </location>
</feature>
<dbReference type="PANTHER" id="PTHR40463">
    <property type="entry name" value="PH-RESPONSE REGULATOR PROTEIN PALC"/>
    <property type="match status" value="1"/>
</dbReference>
<evidence type="ECO:0000313" key="5">
    <source>
        <dbReference type="EMBL" id="WRT68416.1"/>
    </source>
</evidence>
<reference evidence="5 6" key="1">
    <citation type="submission" date="2024-01" db="EMBL/GenBank/DDBJ databases">
        <title>Comparative genomics of Cryptococcus and Kwoniella reveals pathogenesis evolution and contrasting modes of karyotype evolution via chromosome fusion or intercentromeric recombination.</title>
        <authorList>
            <person name="Coelho M.A."/>
            <person name="David-Palma M."/>
            <person name="Shea T."/>
            <person name="Bowers K."/>
            <person name="McGinley-Smith S."/>
            <person name="Mohammad A.W."/>
            <person name="Gnirke A."/>
            <person name="Yurkov A.M."/>
            <person name="Nowrousian M."/>
            <person name="Sun S."/>
            <person name="Cuomo C.A."/>
            <person name="Heitman J."/>
        </authorList>
    </citation>
    <scope>NUCLEOTIDE SEQUENCE [LARGE SCALE GENOMIC DNA]</scope>
    <source>
        <strain evidence="5">CBS 11374</strain>
    </source>
</reference>
<feature type="domain" description="BRO1" evidence="4">
    <location>
        <begin position="2"/>
        <end position="443"/>
    </location>
</feature>
<feature type="region of interest" description="Disordered" evidence="3">
    <location>
        <begin position="372"/>
        <end position="398"/>
    </location>
</feature>
<evidence type="ECO:0000313" key="6">
    <source>
        <dbReference type="Proteomes" id="UP001329825"/>
    </source>
</evidence>
<evidence type="ECO:0000256" key="3">
    <source>
        <dbReference type="SAM" id="MobiDB-lite"/>
    </source>
</evidence>
<evidence type="ECO:0000256" key="2">
    <source>
        <dbReference type="ARBA" id="ARBA00022193"/>
    </source>
</evidence>
<feature type="compositionally biased region" description="Basic and acidic residues" evidence="3">
    <location>
        <begin position="381"/>
        <end position="398"/>
    </location>
</feature>
<dbReference type="RefSeq" id="XP_062793156.1">
    <property type="nucleotide sequence ID" value="XM_062937105.1"/>
</dbReference>
<dbReference type="GeneID" id="87957523"/>
<comment type="similarity">
    <text evidence="1">Belongs to the palC family.</text>
</comment>
<protein>
    <recommendedName>
        <fullName evidence="2">pH-response regulator protein palC</fullName>
    </recommendedName>
</protein>
<proteinExistence type="inferred from homology"/>
<dbReference type="InterPro" id="IPR037505">
    <property type="entry name" value="pH-resp_palC"/>
</dbReference>
<dbReference type="PANTHER" id="PTHR40463:SF1">
    <property type="entry name" value="PH-RESPONSE REGULATOR PROTEIN PALC"/>
    <property type="match status" value="1"/>
</dbReference>
<dbReference type="Gene3D" id="1.25.40.280">
    <property type="entry name" value="alix/aip1 like domains"/>
    <property type="match status" value="1"/>
</dbReference>
<dbReference type="EMBL" id="CP141887">
    <property type="protein sequence ID" value="WRT68416.1"/>
    <property type="molecule type" value="Genomic_DNA"/>
</dbReference>
<dbReference type="SMART" id="SM01041">
    <property type="entry name" value="BRO1"/>
    <property type="match status" value="1"/>
</dbReference>
<dbReference type="PROSITE" id="PS51180">
    <property type="entry name" value="BRO1"/>
    <property type="match status" value="1"/>
</dbReference>
<dbReference type="InterPro" id="IPR038499">
    <property type="entry name" value="BRO1_sf"/>
</dbReference>
<evidence type="ECO:0000259" key="4">
    <source>
        <dbReference type="PROSITE" id="PS51180"/>
    </source>
</evidence>
<name>A0ABZ1D3J9_9TREE</name>